<evidence type="ECO:0000313" key="3">
    <source>
        <dbReference type="EMBL" id="OIQ93540.1"/>
    </source>
</evidence>
<evidence type="ECO:0000256" key="2">
    <source>
        <dbReference type="SAM" id="Phobius"/>
    </source>
</evidence>
<name>A0A1J5RN88_9ZZZZ</name>
<protein>
    <submittedName>
        <fullName evidence="3">Uncharacterized protein</fullName>
    </submittedName>
</protein>
<keyword evidence="2" id="KW-0812">Transmembrane</keyword>
<sequence length="314" mass="31519">MSHDKIAEAADAIRTAVAERIDPVAEHLGVSPRLLLSVMAFVILLALAGLHSLFSLFSSSPPESAQAPAPAPVTAPAVSPPKLAPTPVRQASAVQPAQPQPAIASTPAAAPAVPLQAELPALPSPASPMKSGAWQLTVQTVAAAPGQDPTTLPGQVVGTVVKASPTASFSGAVPDSMAAFVTAGKPVRLTYTFNFEAPTTGAYLITVNLSGNASAAARVLLDGRADSLVSLKRAYNALWAADAPAQAGSASVTLAAGLHSIEVVLDTTAATQAAHAPTVDLYIKPQAAAMPAAMVPMWPASSPAAPASAPAARR</sequence>
<gene>
    <name evidence="3" type="ORF">GALL_245000</name>
</gene>
<dbReference type="AlphaFoldDB" id="A0A1J5RN88"/>
<evidence type="ECO:0000256" key="1">
    <source>
        <dbReference type="SAM" id="MobiDB-lite"/>
    </source>
</evidence>
<feature type="compositionally biased region" description="Pro residues" evidence="1">
    <location>
        <begin position="69"/>
        <end position="84"/>
    </location>
</feature>
<reference evidence="3" key="1">
    <citation type="submission" date="2016-10" db="EMBL/GenBank/DDBJ databases">
        <title>Sequence of Gallionella enrichment culture.</title>
        <authorList>
            <person name="Poehlein A."/>
            <person name="Muehling M."/>
            <person name="Daniel R."/>
        </authorList>
    </citation>
    <scope>NUCLEOTIDE SEQUENCE</scope>
</reference>
<dbReference type="EMBL" id="MLJW01000205">
    <property type="protein sequence ID" value="OIQ93540.1"/>
    <property type="molecule type" value="Genomic_DNA"/>
</dbReference>
<organism evidence="3">
    <name type="scientific">mine drainage metagenome</name>
    <dbReference type="NCBI Taxonomy" id="410659"/>
    <lineage>
        <taxon>unclassified sequences</taxon>
        <taxon>metagenomes</taxon>
        <taxon>ecological metagenomes</taxon>
    </lineage>
</organism>
<comment type="caution">
    <text evidence="3">The sequence shown here is derived from an EMBL/GenBank/DDBJ whole genome shotgun (WGS) entry which is preliminary data.</text>
</comment>
<accession>A0A1J5RN88</accession>
<feature type="region of interest" description="Disordered" evidence="1">
    <location>
        <begin position="64"/>
        <end position="109"/>
    </location>
</feature>
<feature type="compositionally biased region" description="Low complexity" evidence="1">
    <location>
        <begin position="90"/>
        <end position="109"/>
    </location>
</feature>
<feature type="transmembrane region" description="Helical" evidence="2">
    <location>
        <begin position="34"/>
        <end position="57"/>
    </location>
</feature>
<keyword evidence="2" id="KW-1133">Transmembrane helix</keyword>
<proteinExistence type="predicted"/>
<dbReference type="Gene3D" id="2.60.120.260">
    <property type="entry name" value="Galactose-binding domain-like"/>
    <property type="match status" value="1"/>
</dbReference>
<keyword evidence="2" id="KW-0472">Membrane</keyword>